<keyword evidence="3" id="KW-1185">Reference proteome</keyword>
<dbReference type="InterPro" id="IPR012348">
    <property type="entry name" value="RNR-like"/>
</dbReference>
<dbReference type="Gene3D" id="1.10.620.20">
    <property type="entry name" value="Ribonucleotide Reductase, subunit A"/>
    <property type="match status" value="1"/>
</dbReference>
<dbReference type="SMART" id="SM00746">
    <property type="entry name" value="TRASH"/>
    <property type="match status" value="1"/>
</dbReference>
<reference evidence="2" key="1">
    <citation type="submission" date="2022-03" db="EMBL/GenBank/DDBJ databases">
        <title>Complete genome sequence of Caldinitratiruptor microaerophilus.</title>
        <authorList>
            <person name="Mukaiyama R."/>
            <person name="Nishiyama T."/>
            <person name="Ueda K."/>
        </authorList>
    </citation>
    <scope>NUCLEOTIDE SEQUENCE</scope>
    <source>
        <strain evidence="2">JCM 16183</strain>
    </source>
</reference>
<dbReference type="KEGG" id="cmic:caldi_22270"/>
<organism evidence="2 3">
    <name type="scientific">Caldinitratiruptor microaerophilus</name>
    <dbReference type="NCBI Taxonomy" id="671077"/>
    <lineage>
        <taxon>Bacteria</taxon>
        <taxon>Bacillati</taxon>
        <taxon>Bacillota</taxon>
        <taxon>Clostridia</taxon>
        <taxon>Eubacteriales</taxon>
        <taxon>Symbiobacteriaceae</taxon>
        <taxon>Caldinitratiruptor</taxon>
    </lineage>
</organism>
<name>A0AA35CNY3_9FIRM</name>
<proteinExistence type="predicted"/>
<protein>
    <recommendedName>
        <fullName evidence="1">TRASH domain-containing protein</fullName>
    </recommendedName>
</protein>
<accession>A0AA35CNY3</accession>
<dbReference type="InterPro" id="IPR007029">
    <property type="entry name" value="YHS_dom"/>
</dbReference>
<evidence type="ECO:0000259" key="1">
    <source>
        <dbReference type="SMART" id="SM00746"/>
    </source>
</evidence>
<dbReference type="InterPro" id="IPR011017">
    <property type="entry name" value="TRASH_dom"/>
</dbReference>
<gene>
    <name evidence="2" type="ORF">caldi_22270</name>
</gene>
<dbReference type="EMBL" id="AP025628">
    <property type="protein sequence ID" value="BDG61137.1"/>
    <property type="molecule type" value="Genomic_DNA"/>
</dbReference>
<sequence>MLRCPVCHNPVDPGTAPALEYKGQVYFFKCHHCLERFTRNPEAYLSGAVADADGGCARHGRHGCH</sequence>
<dbReference type="Proteomes" id="UP001163687">
    <property type="component" value="Chromosome"/>
</dbReference>
<dbReference type="AlphaFoldDB" id="A0AA35CNY3"/>
<dbReference type="InterPro" id="IPR009078">
    <property type="entry name" value="Ferritin-like_SF"/>
</dbReference>
<dbReference type="SUPFAM" id="SSF47240">
    <property type="entry name" value="Ferritin-like"/>
    <property type="match status" value="1"/>
</dbReference>
<feature type="domain" description="TRASH" evidence="1">
    <location>
        <begin position="4"/>
        <end position="41"/>
    </location>
</feature>
<dbReference type="GO" id="GO:0016491">
    <property type="term" value="F:oxidoreductase activity"/>
    <property type="evidence" value="ECO:0007669"/>
    <property type="project" value="InterPro"/>
</dbReference>
<evidence type="ECO:0000313" key="3">
    <source>
        <dbReference type="Proteomes" id="UP001163687"/>
    </source>
</evidence>
<evidence type="ECO:0000313" key="2">
    <source>
        <dbReference type="EMBL" id="BDG61137.1"/>
    </source>
</evidence>
<dbReference type="Pfam" id="PF04945">
    <property type="entry name" value="YHS"/>
    <property type="match status" value="1"/>
</dbReference>
<dbReference type="RefSeq" id="WP_264841814.1">
    <property type="nucleotide sequence ID" value="NZ_AP025628.1"/>
</dbReference>